<protein>
    <submittedName>
        <fullName evidence="2">Uncharacterized protein</fullName>
    </submittedName>
</protein>
<sequence>MELADAAPVAGIVGCLATLLALAAPYVLIGEPGTGLSVYYASGPVGVWGTGFLAALLVVVFLSGKQRRTAPDTVAGVAVVAGLGLLALTALWAFTVDPQNVLSFPPSADWMTSHRWVVLACTGVVAGSAAAYARASLA</sequence>
<name>A0A7D5GJ82_9EURY</name>
<dbReference type="EMBL" id="CP058529">
    <property type="protein sequence ID" value="QLG26664.1"/>
    <property type="molecule type" value="Genomic_DNA"/>
</dbReference>
<evidence type="ECO:0000313" key="3">
    <source>
        <dbReference type="Proteomes" id="UP000509750"/>
    </source>
</evidence>
<keyword evidence="1" id="KW-0472">Membrane</keyword>
<evidence type="ECO:0000256" key="1">
    <source>
        <dbReference type="SAM" id="Phobius"/>
    </source>
</evidence>
<dbReference type="Proteomes" id="UP000509750">
    <property type="component" value="Chromosome"/>
</dbReference>
<gene>
    <name evidence="2" type="ORF">HUG10_03515</name>
</gene>
<evidence type="ECO:0000313" key="2">
    <source>
        <dbReference type="EMBL" id="QLG26664.1"/>
    </source>
</evidence>
<dbReference type="GeneID" id="56027870"/>
<accession>A0A7D5GJ82</accession>
<dbReference type="RefSeq" id="WP_179168239.1">
    <property type="nucleotide sequence ID" value="NZ_CP058529.1"/>
</dbReference>
<keyword evidence="3" id="KW-1185">Reference proteome</keyword>
<keyword evidence="1" id="KW-1133">Transmembrane helix</keyword>
<dbReference type="InterPro" id="IPR055970">
    <property type="entry name" value="DUF7548"/>
</dbReference>
<dbReference type="OrthoDB" id="214866at2157"/>
<organism evidence="2 3">
    <name type="scientific">Halorarum halophilum</name>
    <dbReference type="NCBI Taxonomy" id="2743090"/>
    <lineage>
        <taxon>Archaea</taxon>
        <taxon>Methanobacteriati</taxon>
        <taxon>Methanobacteriota</taxon>
        <taxon>Stenosarchaea group</taxon>
        <taxon>Halobacteria</taxon>
        <taxon>Halobacteriales</taxon>
        <taxon>Haloferacaceae</taxon>
        <taxon>Halorarum</taxon>
    </lineage>
</organism>
<reference evidence="2 3" key="1">
    <citation type="submission" date="2020-07" db="EMBL/GenBank/DDBJ databases">
        <title>Gai3-2, isolated from salt lake.</title>
        <authorList>
            <person name="Cui H."/>
            <person name="Shi X."/>
        </authorList>
    </citation>
    <scope>NUCLEOTIDE SEQUENCE [LARGE SCALE GENOMIC DNA]</scope>
    <source>
        <strain evidence="2 3">Gai3-2</strain>
    </source>
</reference>
<proteinExistence type="predicted"/>
<dbReference type="AlphaFoldDB" id="A0A7D5GJ82"/>
<dbReference type="KEGG" id="halg:HUG10_03515"/>
<feature type="transmembrane region" description="Helical" evidence="1">
    <location>
        <begin position="74"/>
        <end position="94"/>
    </location>
</feature>
<dbReference type="Pfam" id="PF24416">
    <property type="entry name" value="DUF7548"/>
    <property type="match status" value="1"/>
</dbReference>
<feature type="transmembrane region" description="Helical" evidence="1">
    <location>
        <begin position="114"/>
        <end position="133"/>
    </location>
</feature>
<feature type="transmembrane region" description="Helical" evidence="1">
    <location>
        <begin position="39"/>
        <end position="62"/>
    </location>
</feature>
<keyword evidence="1" id="KW-0812">Transmembrane</keyword>